<keyword evidence="2 4" id="KW-0808">Transferase</keyword>
<comment type="caution">
    <text evidence="4">The sequence shown here is derived from an EMBL/GenBank/DDBJ whole genome shotgun (WGS) entry which is preliminary data.</text>
</comment>
<dbReference type="InterPro" id="IPR035094">
    <property type="entry name" value="EgtD"/>
</dbReference>
<dbReference type="NCBIfam" id="TIGR03438">
    <property type="entry name" value="egtD_ergothio"/>
    <property type="match status" value="1"/>
</dbReference>
<dbReference type="PANTHER" id="PTHR43397">
    <property type="entry name" value="ERGOTHIONEINE BIOSYNTHESIS PROTEIN 1"/>
    <property type="match status" value="1"/>
</dbReference>
<reference evidence="4 5" key="1">
    <citation type="submission" date="2024-06" db="EMBL/GenBank/DDBJ databases">
        <authorList>
            <person name="Li F."/>
        </authorList>
    </citation>
    <scope>NUCLEOTIDE SEQUENCE [LARGE SCALE GENOMIC DNA]</scope>
    <source>
        <strain evidence="4 5">GXAS 311</strain>
    </source>
</reference>
<dbReference type="PANTHER" id="PTHR43397:SF1">
    <property type="entry name" value="ERGOTHIONEINE BIOSYNTHESIS PROTEIN 1"/>
    <property type="match status" value="1"/>
</dbReference>
<organism evidence="4 5">
    <name type="scientific">Aliikangiella maris</name>
    <dbReference type="NCBI Taxonomy" id="3162458"/>
    <lineage>
        <taxon>Bacteria</taxon>
        <taxon>Pseudomonadati</taxon>
        <taxon>Pseudomonadota</taxon>
        <taxon>Gammaproteobacteria</taxon>
        <taxon>Oceanospirillales</taxon>
        <taxon>Pleioneaceae</taxon>
        <taxon>Aliikangiella</taxon>
    </lineage>
</organism>
<feature type="domain" description="Histidine-specific methyltransferase SAM-dependent" evidence="3">
    <location>
        <begin position="17"/>
        <end position="315"/>
    </location>
</feature>
<keyword evidence="1 4" id="KW-0489">Methyltransferase</keyword>
<dbReference type="RefSeq" id="WP_353873527.1">
    <property type="nucleotide sequence ID" value="NZ_JBEVCJ010000002.1"/>
</dbReference>
<evidence type="ECO:0000313" key="4">
    <source>
        <dbReference type="EMBL" id="MET1253976.1"/>
    </source>
</evidence>
<dbReference type="SUPFAM" id="SSF53335">
    <property type="entry name" value="S-adenosyl-L-methionine-dependent methyltransferases"/>
    <property type="match status" value="1"/>
</dbReference>
<dbReference type="Gene3D" id="3.40.50.150">
    <property type="entry name" value="Vaccinia Virus protein VP39"/>
    <property type="match status" value="1"/>
</dbReference>
<protein>
    <submittedName>
        <fullName evidence="4">L-histidine N(Alpha)-methyltransferase</fullName>
        <ecNumber evidence="4">2.1.1.44</ecNumber>
    </submittedName>
</protein>
<evidence type="ECO:0000256" key="2">
    <source>
        <dbReference type="ARBA" id="ARBA00022679"/>
    </source>
</evidence>
<keyword evidence="5" id="KW-1185">Reference proteome</keyword>
<gene>
    <name evidence="4" type="primary">egtD</name>
    <name evidence="4" type="ORF">ABVT43_02440</name>
</gene>
<accession>A0ABV2BQ33</accession>
<dbReference type="EC" id="2.1.1.44" evidence="4"/>
<evidence type="ECO:0000259" key="3">
    <source>
        <dbReference type="Pfam" id="PF10017"/>
    </source>
</evidence>
<dbReference type="Proteomes" id="UP001548189">
    <property type="component" value="Unassembled WGS sequence"/>
</dbReference>
<dbReference type="InterPro" id="IPR017804">
    <property type="entry name" value="MeTrfase_EgtD-like"/>
</dbReference>
<dbReference type="GO" id="GO:0052706">
    <property type="term" value="F:L-histidine N(alpha)-methyltransferase activity"/>
    <property type="evidence" value="ECO:0007669"/>
    <property type="project" value="UniProtKB-EC"/>
</dbReference>
<dbReference type="InterPro" id="IPR051128">
    <property type="entry name" value="EgtD_Methyltrsf_superfamily"/>
</dbReference>
<name>A0ABV2BQ33_9GAMM</name>
<dbReference type="GO" id="GO:0032259">
    <property type="term" value="P:methylation"/>
    <property type="evidence" value="ECO:0007669"/>
    <property type="project" value="UniProtKB-KW"/>
</dbReference>
<dbReference type="EMBL" id="JBEVCJ010000002">
    <property type="protein sequence ID" value="MET1253976.1"/>
    <property type="molecule type" value="Genomic_DNA"/>
</dbReference>
<evidence type="ECO:0000256" key="1">
    <source>
        <dbReference type="ARBA" id="ARBA00022603"/>
    </source>
</evidence>
<dbReference type="InterPro" id="IPR019257">
    <property type="entry name" value="MeTrfase_dom"/>
</dbReference>
<evidence type="ECO:0000313" key="5">
    <source>
        <dbReference type="Proteomes" id="UP001548189"/>
    </source>
</evidence>
<dbReference type="Pfam" id="PF10017">
    <property type="entry name" value="Methyltransf_33"/>
    <property type="match status" value="1"/>
</dbReference>
<proteinExistence type="predicted"/>
<sequence>MDVKVKDLAETPTGFIDDVIEGLSTTPKKLPCKYFYDEYGSQLFEKICDVKEYYITRTELQLLDEIKFELSSLIGPEAVIIEPGAGAGIKIQNLLNALKSPSTYVPIDISADFLFYSTQKIKNKFPKVKILPIQGDFTDAIHWQGGAEQSNRIVFFPGSTIGNFTPPQAENFLRNQIKLVGHEGAILIGVDLVKPVERLEAAYNDSEGVTAAFNKNLLTRINNELGGNFDLDAFSHTAYFNASQSRIEMHLVSQKAQSVKINQQQFSFTKGEKIHTENSYKYSVERFTRLAEKAGLTCKKHWIDQEGLFSIYYLTVK</sequence>
<dbReference type="InterPro" id="IPR029063">
    <property type="entry name" value="SAM-dependent_MTases_sf"/>
</dbReference>
<dbReference type="PIRSF" id="PIRSF018005">
    <property type="entry name" value="UCP018005"/>
    <property type="match status" value="1"/>
</dbReference>